<evidence type="ECO:0000313" key="1">
    <source>
        <dbReference type="EMBL" id="GBP37375.1"/>
    </source>
</evidence>
<organism evidence="1 2">
    <name type="scientific">Eumeta variegata</name>
    <name type="common">Bagworm moth</name>
    <name type="synonym">Eumeta japonica</name>
    <dbReference type="NCBI Taxonomy" id="151549"/>
    <lineage>
        <taxon>Eukaryota</taxon>
        <taxon>Metazoa</taxon>
        <taxon>Ecdysozoa</taxon>
        <taxon>Arthropoda</taxon>
        <taxon>Hexapoda</taxon>
        <taxon>Insecta</taxon>
        <taxon>Pterygota</taxon>
        <taxon>Neoptera</taxon>
        <taxon>Endopterygota</taxon>
        <taxon>Lepidoptera</taxon>
        <taxon>Glossata</taxon>
        <taxon>Ditrysia</taxon>
        <taxon>Tineoidea</taxon>
        <taxon>Psychidae</taxon>
        <taxon>Oiketicinae</taxon>
        <taxon>Eumeta</taxon>
    </lineage>
</organism>
<dbReference type="InterPro" id="IPR036397">
    <property type="entry name" value="RNaseH_sf"/>
</dbReference>
<dbReference type="AlphaFoldDB" id="A0A4C1VHZ8"/>
<dbReference type="PANTHER" id="PTHR46060">
    <property type="entry name" value="MARINER MOS1 TRANSPOSASE-LIKE PROTEIN"/>
    <property type="match status" value="1"/>
</dbReference>
<comment type="caution">
    <text evidence="1">The sequence shown here is derived from an EMBL/GenBank/DDBJ whole genome shotgun (WGS) entry which is preliminary data.</text>
</comment>
<keyword evidence="1" id="KW-0808">Transferase</keyword>
<dbReference type="Gene3D" id="3.30.420.10">
    <property type="entry name" value="Ribonuclease H-like superfamily/Ribonuclease H"/>
    <property type="match status" value="1"/>
</dbReference>
<reference evidence="1 2" key="1">
    <citation type="journal article" date="2019" name="Commun. Biol.">
        <title>The bagworm genome reveals a unique fibroin gene that provides high tensile strength.</title>
        <authorList>
            <person name="Kono N."/>
            <person name="Nakamura H."/>
            <person name="Ohtoshi R."/>
            <person name="Tomita M."/>
            <person name="Numata K."/>
            <person name="Arakawa K."/>
        </authorList>
    </citation>
    <scope>NUCLEOTIDE SEQUENCE [LARGE SCALE GENOMIC DNA]</scope>
</reference>
<dbReference type="OrthoDB" id="10017160at2759"/>
<dbReference type="Proteomes" id="UP000299102">
    <property type="component" value="Unassembled WGS sequence"/>
</dbReference>
<dbReference type="STRING" id="151549.A0A4C1VHZ8"/>
<sequence length="107" mass="12831">MLLENRKTVNSEWYTTICLPEIFKGIRKNSLQRRIIRHHDNVSRHMSTETTRILEGQKIELTDHPPYSPDLAPNYFYLFPRVKNKLRGERFPCREEAAEALKMYCMF</sequence>
<gene>
    <name evidence="1" type="primary">SETMAR</name>
    <name evidence="1" type="ORF">EVAR_22837_1</name>
</gene>
<protein>
    <submittedName>
        <fullName evidence="1">Histone-lysine N-methyltransferase SETMAR</fullName>
    </submittedName>
</protein>
<keyword evidence="1" id="KW-0489">Methyltransferase</keyword>
<dbReference type="EMBL" id="BGZK01000332">
    <property type="protein sequence ID" value="GBP37375.1"/>
    <property type="molecule type" value="Genomic_DNA"/>
</dbReference>
<evidence type="ECO:0000313" key="2">
    <source>
        <dbReference type="Proteomes" id="UP000299102"/>
    </source>
</evidence>
<keyword evidence="2" id="KW-1185">Reference proteome</keyword>
<proteinExistence type="predicted"/>
<dbReference type="GO" id="GO:0003676">
    <property type="term" value="F:nucleic acid binding"/>
    <property type="evidence" value="ECO:0007669"/>
    <property type="project" value="InterPro"/>
</dbReference>
<dbReference type="InterPro" id="IPR052709">
    <property type="entry name" value="Transposase-MT_Hybrid"/>
</dbReference>
<dbReference type="GO" id="GO:0008168">
    <property type="term" value="F:methyltransferase activity"/>
    <property type="evidence" value="ECO:0007669"/>
    <property type="project" value="UniProtKB-KW"/>
</dbReference>
<name>A0A4C1VHZ8_EUMVA</name>
<accession>A0A4C1VHZ8</accession>
<dbReference type="PANTHER" id="PTHR46060:SF1">
    <property type="entry name" value="MARINER MOS1 TRANSPOSASE-LIKE PROTEIN"/>
    <property type="match status" value="1"/>
</dbReference>
<dbReference type="GO" id="GO:0032259">
    <property type="term" value="P:methylation"/>
    <property type="evidence" value="ECO:0007669"/>
    <property type="project" value="UniProtKB-KW"/>
</dbReference>